<dbReference type="GO" id="GO:0005829">
    <property type="term" value="C:cytosol"/>
    <property type="evidence" value="ECO:0007669"/>
    <property type="project" value="UniProtKB-ARBA"/>
</dbReference>
<evidence type="ECO:0000256" key="1">
    <source>
        <dbReference type="ARBA" id="ARBA00022472"/>
    </source>
</evidence>
<proteinExistence type="inferred from homology"/>
<feature type="binding site" evidence="9">
    <location>
        <position position="558"/>
    </location>
    <ligand>
        <name>ATP</name>
        <dbReference type="ChEBI" id="CHEBI:30616"/>
    </ligand>
</feature>
<dbReference type="Proteomes" id="UP000477386">
    <property type="component" value="Unassembled WGS sequence"/>
</dbReference>
<evidence type="ECO:0000256" key="6">
    <source>
        <dbReference type="ARBA" id="ARBA00022884"/>
    </source>
</evidence>
<keyword evidence="3 9" id="KW-0378">Hydrolase</keyword>
<dbReference type="GO" id="GO:0016787">
    <property type="term" value="F:hydrolase activity"/>
    <property type="evidence" value="ECO:0007669"/>
    <property type="project" value="UniProtKB-KW"/>
</dbReference>
<dbReference type="SMART" id="SM00959">
    <property type="entry name" value="Rho_N"/>
    <property type="match status" value="1"/>
</dbReference>
<dbReference type="PANTHER" id="PTHR46425:SF1">
    <property type="entry name" value="TRANSCRIPTION TERMINATION FACTOR RHO"/>
    <property type="match status" value="1"/>
</dbReference>
<dbReference type="InterPro" id="IPR011129">
    <property type="entry name" value="CSD"/>
</dbReference>
<dbReference type="SUPFAM" id="SSF50249">
    <property type="entry name" value="Nucleic acid-binding proteins"/>
    <property type="match status" value="1"/>
</dbReference>
<dbReference type="Gene3D" id="1.10.720.10">
    <property type="match status" value="1"/>
</dbReference>
<name>A0A6M0IGC1_9BACT</name>
<dbReference type="NCBIfam" id="NF006886">
    <property type="entry name" value="PRK09376.1"/>
    <property type="match status" value="1"/>
</dbReference>
<dbReference type="GO" id="GO:0004386">
    <property type="term" value="F:helicase activity"/>
    <property type="evidence" value="ECO:0007669"/>
    <property type="project" value="UniProtKB-UniRule"/>
</dbReference>
<feature type="compositionally biased region" description="Polar residues" evidence="12">
    <location>
        <begin position="142"/>
        <end position="158"/>
    </location>
</feature>
<keyword evidence="6 9" id="KW-0694">RNA-binding</keyword>
<comment type="similarity">
    <text evidence="9 11">Belongs to the Rho family.</text>
</comment>
<comment type="caution">
    <text evidence="14">The sequence shown here is derived from an EMBL/GenBank/DDBJ whole genome shotgun (WGS) entry which is preliminary data.</text>
</comment>
<keyword evidence="15" id="KW-1185">Reference proteome</keyword>
<dbReference type="CDD" id="cd01128">
    <property type="entry name" value="rho_factor_C"/>
    <property type="match status" value="1"/>
</dbReference>
<feature type="compositionally biased region" description="Basic and acidic residues" evidence="12">
    <location>
        <begin position="184"/>
        <end position="193"/>
    </location>
</feature>
<comment type="function">
    <text evidence="9">Facilitates transcription termination by a mechanism that involves Rho binding to the nascent RNA, activation of Rho's RNA-dependent ATPase activity, and release of the mRNA from the DNA template.</text>
</comment>
<evidence type="ECO:0000256" key="8">
    <source>
        <dbReference type="ARBA" id="ARBA00023163"/>
    </source>
</evidence>
<feature type="domain" description="Rho RNA-BD" evidence="13">
    <location>
        <begin position="396"/>
        <end position="472"/>
    </location>
</feature>
<dbReference type="GO" id="GO:0008186">
    <property type="term" value="F:ATP-dependent activity, acting on RNA"/>
    <property type="evidence" value="ECO:0007669"/>
    <property type="project" value="UniProtKB-UniRule"/>
</dbReference>
<dbReference type="Pfam" id="PF07497">
    <property type="entry name" value="Rho_RNA_bind"/>
    <property type="match status" value="1"/>
</dbReference>
<feature type="region of interest" description="Disordered" evidence="12">
    <location>
        <begin position="321"/>
        <end position="375"/>
    </location>
</feature>
<dbReference type="SMART" id="SM00357">
    <property type="entry name" value="CSP"/>
    <property type="match status" value="1"/>
</dbReference>
<dbReference type="PROSITE" id="PS51856">
    <property type="entry name" value="RHO_RNA_BD"/>
    <property type="match status" value="1"/>
</dbReference>
<keyword evidence="2 9" id="KW-0547">Nucleotide-binding</keyword>
<dbReference type="InterPro" id="IPR003593">
    <property type="entry name" value="AAA+_ATPase"/>
</dbReference>
<dbReference type="AlphaFoldDB" id="A0A6M0IGC1"/>
<accession>A0A6M0IGC1</accession>
<reference evidence="14 15" key="1">
    <citation type="submission" date="2020-02" db="EMBL/GenBank/DDBJ databases">
        <title>Draft genome sequence of two Spirosoma agri KCTC 52727 and Spirosoma terrae KCTC 52035.</title>
        <authorList>
            <person name="Rojas J."/>
            <person name="Ambika Manirajan B."/>
            <person name="Ratering S."/>
            <person name="Suarez C."/>
            <person name="Schnell S."/>
        </authorList>
    </citation>
    <scope>NUCLEOTIDE SEQUENCE [LARGE SCALE GENOMIC DNA]</scope>
    <source>
        <strain evidence="14 15">KCTC 52727</strain>
    </source>
</reference>
<feature type="binding site" evidence="9">
    <location>
        <begin position="515"/>
        <end position="520"/>
    </location>
    <ligand>
        <name>ATP</name>
        <dbReference type="ChEBI" id="CHEBI:30616"/>
    </ligand>
</feature>
<dbReference type="Gene3D" id="3.40.50.300">
    <property type="entry name" value="P-loop containing nucleotide triphosphate hydrolases"/>
    <property type="match status" value="1"/>
</dbReference>
<feature type="compositionally biased region" description="Low complexity" evidence="12">
    <location>
        <begin position="345"/>
        <end position="372"/>
    </location>
</feature>
<protein>
    <recommendedName>
        <fullName evidence="9 10">Transcription termination factor Rho</fullName>
        <ecNumber evidence="9 10">3.6.4.-</ecNumber>
    </recommendedName>
    <alternativeName>
        <fullName evidence="9">ATP-dependent helicase Rho</fullName>
    </alternativeName>
</protein>
<dbReference type="SUPFAM" id="SSF52540">
    <property type="entry name" value="P-loop containing nucleoside triphosphate hydrolases"/>
    <property type="match status" value="1"/>
</dbReference>
<comment type="subunit">
    <text evidence="9">Homohexamer. The homohexamer assembles into an open ring structure.</text>
</comment>
<evidence type="ECO:0000256" key="5">
    <source>
        <dbReference type="ARBA" id="ARBA00022840"/>
    </source>
</evidence>
<dbReference type="InterPro" id="IPR041703">
    <property type="entry name" value="Rho_factor_ATP-bd"/>
</dbReference>
<dbReference type="GO" id="GO:0005524">
    <property type="term" value="F:ATP binding"/>
    <property type="evidence" value="ECO:0007669"/>
    <property type="project" value="UniProtKB-UniRule"/>
</dbReference>
<organism evidence="14 15">
    <name type="scientific">Spirosoma agri</name>
    <dbReference type="NCBI Taxonomy" id="1987381"/>
    <lineage>
        <taxon>Bacteria</taxon>
        <taxon>Pseudomonadati</taxon>
        <taxon>Bacteroidota</taxon>
        <taxon>Cytophagia</taxon>
        <taxon>Cytophagales</taxon>
        <taxon>Cytophagaceae</taxon>
        <taxon>Spirosoma</taxon>
    </lineage>
</organism>
<dbReference type="RefSeq" id="WP_164037105.1">
    <property type="nucleotide sequence ID" value="NZ_JAAGNZ010000001.1"/>
</dbReference>
<dbReference type="InterPro" id="IPR000194">
    <property type="entry name" value="ATPase_F1/V1/A1_a/bsu_nucl-bd"/>
</dbReference>
<dbReference type="HAMAP" id="MF_01884">
    <property type="entry name" value="Rho"/>
    <property type="match status" value="1"/>
</dbReference>
<evidence type="ECO:0000256" key="9">
    <source>
        <dbReference type="HAMAP-Rule" id="MF_01884"/>
    </source>
</evidence>
<dbReference type="Pfam" id="PF07498">
    <property type="entry name" value="Rho_N"/>
    <property type="match status" value="1"/>
</dbReference>
<dbReference type="PANTHER" id="PTHR46425">
    <property type="entry name" value="TRANSCRIPTION TERMINATION FACTOR RHO"/>
    <property type="match status" value="1"/>
</dbReference>
<evidence type="ECO:0000256" key="4">
    <source>
        <dbReference type="ARBA" id="ARBA00022806"/>
    </source>
</evidence>
<dbReference type="InterPro" id="IPR004665">
    <property type="entry name" value="Term_rho"/>
</dbReference>
<dbReference type="EMBL" id="JAAGNZ010000001">
    <property type="protein sequence ID" value="NEU67319.1"/>
    <property type="molecule type" value="Genomic_DNA"/>
</dbReference>
<dbReference type="Pfam" id="PF00006">
    <property type="entry name" value="ATP-synt_ab"/>
    <property type="match status" value="1"/>
</dbReference>
<feature type="region of interest" description="Disordered" evidence="12">
    <location>
        <begin position="42"/>
        <end position="305"/>
    </location>
</feature>
<dbReference type="NCBIfam" id="TIGR00767">
    <property type="entry name" value="rho"/>
    <property type="match status" value="1"/>
</dbReference>
<evidence type="ECO:0000256" key="7">
    <source>
        <dbReference type="ARBA" id="ARBA00023015"/>
    </source>
</evidence>
<keyword evidence="8 9" id="KW-0804">Transcription</keyword>
<dbReference type="EC" id="3.6.4.-" evidence="9 10"/>
<dbReference type="InterPro" id="IPR011113">
    <property type="entry name" value="Rho_RNA-bd"/>
</dbReference>
<evidence type="ECO:0000256" key="3">
    <source>
        <dbReference type="ARBA" id="ARBA00022801"/>
    </source>
</evidence>
<comment type="caution">
    <text evidence="9">Lacks conserved residue(s) required for the propagation of feature annotation.</text>
</comment>
<dbReference type="SUPFAM" id="SSF68912">
    <property type="entry name" value="Rho N-terminal domain-like"/>
    <property type="match status" value="1"/>
</dbReference>
<dbReference type="SMART" id="SM00382">
    <property type="entry name" value="AAA"/>
    <property type="match status" value="1"/>
</dbReference>
<dbReference type="CDD" id="cd04459">
    <property type="entry name" value="Rho_CSD"/>
    <property type="match status" value="1"/>
</dbReference>
<dbReference type="InterPro" id="IPR012340">
    <property type="entry name" value="NA-bd_OB-fold"/>
</dbReference>
<dbReference type="InterPro" id="IPR027417">
    <property type="entry name" value="P-loop_NTPase"/>
</dbReference>
<evidence type="ECO:0000256" key="11">
    <source>
        <dbReference type="PROSITE-ProRule" id="PRU01203"/>
    </source>
</evidence>
<feature type="binding site" evidence="9">
    <location>
        <begin position="527"/>
        <end position="532"/>
    </location>
    <ligand>
        <name>ATP</name>
        <dbReference type="ChEBI" id="CHEBI:30616"/>
    </ligand>
</feature>
<evidence type="ECO:0000259" key="13">
    <source>
        <dbReference type="PROSITE" id="PS51856"/>
    </source>
</evidence>
<evidence type="ECO:0000313" key="14">
    <source>
        <dbReference type="EMBL" id="NEU67319.1"/>
    </source>
</evidence>
<keyword evidence="7 9" id="KW-0805">Transcription regulation</keyword>
<feature type="compositionally biased region" description="Polar residues" evidence="12">
    <location>
        <begin position="194"/>
        <end position="218"/>
    </location>
</feature>
<dbReference type="GO" id="GO:0006353">
    <property type="term" value="P:DNA-templated transcription termination"/>
    <property type="evidence" value="ECO:0007669"/>
    <property type="project" value="UniProtKB-UniRule"/>
</dbReference>
<dbReference type="InterPro" id="IPR036269">
    <property type="entry name" value="Rho_N_sf"/>
</dbReference>
<feature type="compositionally biased region" description="Basic and acidic residues" evidence="12">
    <location>
        <begin position="238"/>
        <end position="289"/>
    </location>
</feature>
<keyword evidence="1 9" id="KW-0806">Transcription termination</keyword>
<keyword evidence="4 9" id="KW-0347">Helicase</keyword>
<evidence type="ECO:0000256" key="10">
    <source>
        <dbReference type="NCBIfam" id="TIGR00767"/>
    </source>
</evidence>
<feature type="compositionally biased region" description="Polar residues" evidence="12">
    <location>
        <begin position="321"/>
        <end position="344"/>
    </location>
</feature>
<keyword evidence="5 9" id="KW-0067">ATP-binding</keyword>
<evidence type="ECO:0000256" key="12">
    <source>
        <dbReference type="SAM" id="MobiDB-lite"/>
    </source>
</evidence>
<dbReference type="GO" id="GO:0003723">
    <property type="term" value="F:RNA binding"/>
    <property type="evidence" value="ECO:0007669"/>
    <property type="project" value="UniProtKB-UniRule"/>
</dbReference>
<evidence type="ECO:0000256" key="2">
    <source>
        <dbReference type="ARBA" id="ARBA00022741"/>
    </source>
</evidence>
<gene>
    <name evidence="9" type="primary">rho</name>
    <name evidence="14" type="ORF">GK091_10535</name>
</gene>
<evidence type="ECO:0000313" key="15">
    <source>
        <dbReference type="Proteomes" id="UP000477386"/>
    </source>
</evidence>
<sequence>MFKKEELDKKLLSELHPIAEQFGIRNVTKFTKEKLVYEIIKQQSESPSAEGVEEVAPADEAPRRGRRIKATPAADASPVETTQSEQPAGETPVLADSTATIRTRQRVRRDADASDLPAPTPEDGMTVTADSTPIETAPGTFPSDTQPLPAASESTENSPVEAAVASTENTDTPAPEPTPSVTRNRTDSARDRNSGNPSFRSTETGQRNDRTTNPNQRTDLNRQRNQRPDGSQSGSRDTNVRPRLDQNRDAGSRDTGTPDRGQRDTTSNRRDFNQRDGATPDRNSRDQRPRNQRAVADDAAINFNGQPEEEFLTPTVVSDDNVANTNLQPTNDGNSETSSVEAGNQQTETPAETQQPGQQPQAQQQAPVTQATREAQEYQNKIRRQYNQHIREFDGIIDNEGVLEIMQDGGYGFLRSADYNYLASPDDIYVSPSQIKLFGLKTGDTVRGAIRPPKEGEKYFALLRVSTVNGKTTEEIRDRIPFEYLTPLFPEEQLHLSNRPENYSSRVLDLFAPIGKGQRGMIVAQPKTGKTVLLKEIANAITKNHPEVYLIVLLIDERPEEVTDMARSVNAEVISSTFDEQADRHVKVSSMVLEKAKRMVECGHDVVILLDSITRLARAYNTVVPSSGKILSGGVDANALHRPKRFFGAARNVENGGSLTIIATALIDTGSKMDEVIFEEFKGTGNMELQLDRKLANKRVYPAVDVMASGTRREDLLLDKETLQRVWILRKHMADMNPMETMDFLLDRMKGTRTNEEFLISMNR</sequence>
<feature type="compositionally biased region" description="Polar residues" evidence="12">
    <location>
        <begin position="228"/>
        <end position="237"/>
    </location>
</feature>
<dbReference type="Gene3D" id="2.40.50.140">
    <property type="entry name" value="Nucleic acid-binding proteins"/>
    <property type="match status" value="1"/>
</dbReference>
<dbReference type="InterPro" id="IPR011112">
    <property type="entry name" value="Rho-like_N"/>
</dbReference>